<dbReference type="CDD" id="cd06433">
    <property type="entry name" value="GT_2_WfgS_like"/>
    <property type="match status" value="1"/>
</dbReference>
<proteinExistence type="predicted"/>
<evidence type="ECO:0000313" key="4">
    <source>
        <dbReference type="Proteomes" id="UP000028931"/>
    </source>
</evidence>
<evidence type="ECO:0000256" key="1">
    <source>
        <dbReference type="ARBA" id="ARBA00022519"/>
    </source>
</evidence>
<dbReference type="Gene3D" id="3.90.550.10">
    <property type="entry name" value="Spore Coat Polysaccharide Biosynthesis Protein SpsA, Chain A"/>
    <property type="match status" value="1"/>
</dbReference>
<dbReference type="PANTHER" id="PTHR43685">
    <property type="entry name" value="GLYCOSYLTRANSFERASE"/>
    <property type="match status" value="1"/>
</dbReference>
<dbReference type="InterPro" id="IPR050834">
    <property type="entry name" value="Glycosyltransf_2"/>
</dbReference>
<dbReference type="InterPro" id="IPR001173">
    <property type="entry name" value="Glyco_trans_2-like"/>
</dbReference>
<dbReference type="InterPro" id="IPR029044">
    <property type="entry name" value="Nucleotide-diphossugar_trans"/>
</dbReference>
<dbReference type="PANTHER" id="PTHR43685:SF11">
    <property type="entry name" value="GLYCOSYLTRANSFERASE TAGX-RELATED"/>
    <property type="match status" value="1"/>
</dbReference>
<sequence>MSQERSWGVRIRKLLGIKLGVLFQTSPESLVLAQQPMRSLPGNGDFPSISIVTPSFQQGQFIGRTIRSVLEQGYPQLEYIVQDSCSDDETAEVVNGFVSPQLKFYSEKDRGQADAINLGFLKSSGEIMCYLNSDDVLMPGTLARVGAFFNSNPDIEVVYGNRLIINEHDLLVGRWVLPGHDATLLRHVDYVPQETLFWRRSLWARAGGFVDDKLAFALDWDLLLRFVNVDARFSHLPDFLGAFRVHEAQKTSSHYAQVGVKEMRQMRSRYAPSLYSRLLMPFRHMCFLLKHIYFDRKILRAVASGK</sequence>
<dbReference type="eggNOG" id="COG1216">
    <property type="taxonomic scope" value="Bacteria"/>
</dbReference>
<dbReference type="HOGENOM" id="CLU_025996_21_0_6"/>
<dbReference type="GO" id="GO:0016740">
    <property type="term" value="F:transferase activity"/>
    <property type="evidence" value="ECO:0007669"/>
    <property type="project" value="UniProtKB-KW"/>
</dbReference>
<dbReference type="EMBL" id="CP009048">
    <property type="protein sequence ID" value="AIL60618.1"/>
    <property type="molecule type" value="Genomic_DNA"/>
</dbReference>
<dbReference type="OrthoDB" id="9801954at2"/>
<accession>A0A077F572</accession>
<organism evidence="3 4">
    <name type="scientific">Pseudomonas alkylphenolica</name>
    <dbReference type="NCBI Taxonomy" id="237609"/>
    <lineage>
        <taxon>Bacteria</taxon>
        <taxon>Pseudomonadati</taxon>
        <taxon>Pseudomonadota</taxon>
        <taxon>Gammaproteobacteria</taxon>
        <taxon>Pseudomonadales</taxon>
        <taxon>Pseudomonadaceae</taxon>
        <taxon>Pseudomonas</taxon>
    </lineage>
</organism>
<dbReference type="RefSeq" id="WP_096335661.1">
    <property type="nucleotide sequence ID" value="NZ_CP009048.1"/>
</dbReference>
<keyword evidence="1" id="KW-0472">Membrane</keyword>
<reference evidence="3 4" key="1">
    <citation type="submission" date="2014-07" db="EMBL/GenBank/DDBJ databases">
        <authorList>
            <person name="Lee K."/>
            <person name="Lim J.Y."/>
            <person name="Hwang I."/>
        </authorList>
    </citation>
    <scope>NUCLEOTIDE SEQUENCE [LARGE SCALE GENOMIC DNA]</scope>
    <source>
        <strain evidence="3 4">KL28</strain>
    </source>
</reference>
<dbReference type="SUPFAM" id="SSF53448">
    <property type="entry name" value="Nucleotide-diphospho-sugar transferases"/>
    <property type="match status" value="1"/>
</dbReference>
<keyword evidence="3" id="KW-0808">Transferase</keyword>
<evidence type="ECO:0000313" key="3">
    <source>
        <dbReference type="EMBL" id="AIL60618.1"/>
    </source>
</evidence>
<keyword evidence="1" id="KW-0997">Cell inner membrane</keyword>
<evidence type="ECO:0000259" key="2">
    <source>
        <dbReference type="Pfam" id="PF00535"/>
    </source>
</evidence>
<protein>
    <submittedName>
        <fullName evidence="3">Beta-glycosyltransferase</fullName>
    </submittedName>
</protein>
<dbReference type="Proteomes" id="UP000028931">
    <property type="component" value="Chromosome"/>
</dbReference>
<feature type="domain" description="Glycosyltransferase 2-like" evidence="2">
    <location>
        <begin position="50"/>
        <end position="167"/>
    </location>
</feature>
<dbReference type="Pfam" id="PF00535">
    <property type="entry name" value="Glycos_transf_2"/>
    <property type="match status" value="1"/>
</dbReference>
<keyword evidence="1" id="KW-1003">Cell membrane</keyword>
<name>A0A077F572_9PSED</name>
<gene>
    <name evidence="3" type="ORF">PSAKL28_13920</name>
</gene>
<dbReference type="KEGG" id="palk:PSAKL28_13920"/>
<dbReference type="AlphaFoldDB" id="A0A077F572"/>